<protein>
    <submittedName>
        <fullName evidence="1">Uncharacterized protein</fullName>
    </submittedName>
</protein>
<dbReference type="AlphaFoldDB" id="A0A835UXH6"/>
<sequence>MLPPVMARKRLLSRMPEPWKKASLVEGKKKMIEPRQYQMGADGVASLEELSHPKSWSTTARCSTTACCGGIKYR</sequence>
<reference evidence="1 2" key="1">
    <citation type="journal article" date="2020" name="Nat. Food">
        <title>A phased Vanilla planifolia genome enables genetic improvement of flavour and production.</title>
        <authorList>
            <person name="Hasing T."/>
            <person name="Tang H."/>
            <person name="Brym M."/>
            <person name="Khazi F."/>
            <person name="Huang T."/>
            <person name="Chambers A.H."/>
        </authorList>
    </citation>
    <scope>NUCLEOTIDE SEQUENCE [LARGE SCALE GENOMIC DNA]</scope>
    <source>
        <tissue evidence="1">Leaf</tissue>
    </source>
</reference>
<organism evidence="1 2">
    <name type="scientific">Vanilla planifolia</name>
    <name type="common">Vanilla</name>
    <dbReference type="NCBI Taxonomy" id="51239"/>
    <lineage>
        <taxon>Eukaryota</taxon>
        <taxon>Viridiplantae</taxon>
        <taxon>Streptophyta</taxon>
        <taxon>Embryophyta</taxon>
        <taxon>Tracheophyta</taxon>
        <taxon>Spermatophyta</taxon>
        <taxon>Magnoliopsida</taxon>
        <taxon>Liliopsida</taxon>
        <taxon>Asparagales</taxon>
        <taxon>Orchidaceae</taxon>
        <taxon>Vanilloideae</taxon>
        <taxon>Vanilleae</taxon>
        <taxon>Vanilla</taxon>
    </lineage>
</organism>
<evidence type="ECO:0000313" key="2">
    <source>
        <dbReference type="Proteomes" id="UP000639772"/>
    </source>
</evidence>
<accession>A0A835UXH6</accession>
<gene>
    <name evidence="1" type="ORF">HPP92_012386</name>
</gene>
<proteinExistence type="predicted"/>
<dbReference type="EMBL" id="JADCNM010000006">
    <property type="protein sequence ID" value="KAG0477667.1"/>
    <property type="molecule type" value="Genomic_DNA"/>
</dbReference>
<dbReference type="Proteomes" id="UP000639772">
    <property type="component" value="Chromosome 6"/>
</dbReference>
<evidence type="ECO:0000313" key="1">
    <source>
        <dbReference type="EMBL" id="KAG0477667.1"/>
    </source>
</evidence>
<name>A0A835UXH6_VANPL</name>
<comment type="caution">
    <text evidence="1">The sequence shown here is derived from an EMBL/GenBank/DDBJ whole genome shotgun (WGS) entry which is preliminary data.</text>
</comment>